<dbReference type="EMBL" id="CP009056">
    <property type="protein sequence ID" value="AJA44433.1"/>
    <property type="molecule type" value="Genomic_DNA"/>
</dbReference>
<gene>
    <name evidence="1" type="ORF">FPB0191_00602</name>
</gene>
<reference evidence="1 2" key="1">
    <citation type="journal article" date="2014" name="Appl. Environ. Microbiol.">
        <title>Gut symbionts from distinct hosts exhibit genotoxic activity via divergent colibactin biosynthetic pathways.</title>
        <authorList>
            <person name="Engel P."/>
            <person name="Vizcaino M.I."/>
            <person name="Crawford J.M."/>
        </authorList>
    </citation>
    <scope>NUCLEOTIDE SEQUENCE [LARGE SCALE GENOMIC DNA]</scope>
    <source>
        <strain evidence="1 2">PEB0191</strain>
    </source>
</reference>
<protein>
    <submittedName>
        <fullName evidence="1">Uncharacterized protein</fullName>
    </submittedName>
</protein>
<dbReference type="Proteomes" id="UP000030901">
    <property type="component" value="Chromosome"/>
</dbReference>
<name>A0A0A7RYZ5_FRIPE</name>
<dbReference type="STRING" id="1267021.FPB0191_00602"/>
<dbReference type="HOGENOM" id="CLU_2409000_0_0_6"/>
<evidence type="ECO:0000313" key="1">
    <source>
        <dbReference type="EMBL" id="AJA44433.1"/>
    </source>
</evidence>
<accession>A0A0A7RYZ5</accession>
<dbReference type="KEGG" id="fpp:FPB0191_00602"/>
<keyword evidence="2" id="KW-1185">Reference proteome</keyword>
<evidence type="ECO:0000313" key="2">
    <source>
        <dbReference type="Proteomes" id="UP000030901"/>
    </source>
</evidence>
<dbReference type="AlphaFoldDB" id="A0A0A7RYZ5"/>
<sequence>MMILVQITSMIAQSTAILLLIWSYLLNITLSITPQLLISSLSKSRSFFVSSLCYNTRFYHIPKRILVKLKFVQIINSILKNTSYIITYYKQG</sequence>
<organism evidence="1 2">
    <name type="scientific">Frischella perrara</name>
    <dbReference type="NCBI Taxonomy" id="1267021"/>
    <lineage>
        <taxon>Bacteria</taxon>
        <taxon>Pseudomonadati</taxon>
        <taxon>Pseudomonadota</taxon>
        <taxon>Gammaproteobacteria</taxon>
        <taxon>Orbales</taxon>
        <taxon>Orbaceae</taxon>
        <taxon>Frischella</taxon>
    </lineage>
</organism>
<proteinExistence type="predicted"/>